<dbReference type="RefSeq" id="XP_067926169.1">
    <property type="nucleotide sequence ID" value="XM_068061854.1"/>
</dbReference>
<protein>
    <submittedName>
        <fullName evidence="2">Uncharacterized protein</fullName>
    </submittedName>
</protein>
<evidence type="ECO:0000256" key="1">
    <source>
        <dbReference type="SAM" id="MobiDB-lite"/>
    </source>
</evidence>
<organism evidence="2 3">
    <name type="scientific">Cystoisospora suis</name>
    <dbReference type="NCBI Taxonomy" id="483139"/>
    <lineage>
        <taxon>Eukaryota</taxon>
        <taxon>Sar</taxon>
        <taxon>Alveolata</taxon>
        <taxon>Apicomplexa</taxon>
        <taxon>Conoidasida</taxon>
        <taxon>Coccidia</taxon>
        <taxon>Eucoccidiorida</taxon>
        <taxon>Eimeriorina</taxon>
        <taxon>Sarcocystidae</taxon>
        <taxon>Cystoisospora</taxon>
    </lineage>
</organism>
<dbReference type="Proteomes" id="UP000221165">
    <property type="component" value="Unassembled WGS sequence"/>
</dbReference>
<reference evidence="2 3" key="1">
    <citation type="journal article" date="2017" name="Int. J. Parasitol.">
        <title>The genome of the protozoan parasite Cystoisospora suis and a reverse vaccinology approach to identify vaccine candidates.</title>
        <authorList>
            <person name="Palmieri N."/>
            <person name="Shrestha A."/>
            <person name="Ruttkowski B."/>
            <person name="Beck T."/>
            <person name="Vogl C."/>
            <person name="Tomley F."/>
            <person name="Blake D.P."/>
            <person name="Joachim A."/>
        </authorList>
    </citation>
    <scope>NUCLEOTIDE SEQUENCE [LARGE SCALE GENOMIC DNA]</scope>
    <source>
        <strain evidence="2 3">Wien I</strain>
    </source>
</reference>
<name>A0A2C6LC70_9APIC</name>
<evidence type="ECO:0000313" key="2">
    <source>
        <dbReference type="EMBL" id="PHJ24496.1"/>
    </source>
</evidence>
<dbReference type="VEuPathDB" id="ToxoDB:CSUI_001649"/>
<accession>A0A2C6LC70</accession>
<feature type="region of interest" description="Disordered" evidence="1">
    <location>
        <begin position="1"/>
        <end position="41"/>
    </location>
</feature>
<comment type="caution">
    <text evidence="2">The sequence shown here is derived from an EMBL/GenBank/DDBJ whole genome shotgun (WGS) entry which is preliminary data.</text>
</comment>
<gene>
    <name evidence="2" type="ORF">CSUI_001649</name>
</gene>
<proteinExistence type="predicted"/>
<evidence type="ECO:0000313" key="3">
    <source>
        <dbReference type="Proteomes" id="UP000221165"/>
    </source>
</evidence>
<feature type="compositionally biased region" description="Basic and acidic residues" evidence="1">
    <location>
        <begin position="12"/>
        <end position="22"/>
    </location>
</feature>
<sequence length="62" mass="7106">SFLSSSSSSCRPVEKVRPRQEGDSISFNEKRKKRQINKPINATRRQELLLRNVLSFLSSPTT</sequence>
<feature type="non-terminal residue" evidence="2">
    <location>
        <position position="1"/>
    </location>
</feature>
<keyword evidence="3" id="KW-1185">Reference proteome</keyword>
<dbReference type="GeneID" id="94425065"/>
<dbReference type="EMBL" id="MIGC01000670">
    <property type="protein sequence ID" value="PHJ24496.1"/>
    <property type="molecule type" value="Genomic_DNA"/>
</dbReference>
<dbReference type="AlphaFoldDB" id="A0A2C6LC70"/>